<name>A0A158QBP8_HYMDI</name>
<sequence length="522" mass="60872">MRLEKGENKLRIECIGILMRMLECKTIYECFQKIKALVCDYESLKLKTINLTESANLFEFEKKAARETILRLTGELNKSKLDREAAELEMRQAKRALDTERQLEKDKCISFQDLQEQVKSLSSALERAHLEAERREARFRRLTEASAVAASKLGNSEPLISTSEHKALQEFLHFIRHQIRNSEEESLESLLPRTRDYIIKRDEECKHLKSEISDAKSKTQEYMKRTASLASVENEKKNFERYLSKLELNNRNLQNEINTYRDWILSLVDKLKLAEVENDKEYPILMDAISAHIKKIITNEREKTANQRSRLSQFQQKNKELCERNDALETQLTVLRRRLVELDGEEVRRNLSSAASLDRDRRKLTKQLKQSRAEIYTLQSENSRLRSEMKSSSQSSLAAVGTNALLHAAETQAKQLQEKCIQLEKELRAIRYEKSQNETGMEQKVDELQRKIESLEMDLEYTRRSESQLLEFREVVARLLNLDCTELGIPDFEIVHRLEHIVSALDAPDIQGLHKDSLMRSL</sequence>
<proteinExistence type="predicted"/>
<dbReference type="EMBL" id="UYSG01000036">
    <property type="protein sequence ID" value="VDL14606.1"/>
    <property type="molecule type" value="Genomic_DNA"/>
</dbReference>
<feature type="coiled-coil region" evidence="1">
    <location>
        <begin position="311"/>
        <end position="465"/>
    </location>
</feature>
<evidence type="ECO:0000256" key="1">
    <source>
        <dbReference type="SAM" id="Coils"/>
    </source>
</evidence>
<organism evidence="4">
    <name type="scientific">Hymenolepis diminuta</name>
    <name type="common">Rat tapeworm</name>
    <dbReference type="NCBI Taxonomy" id="6216"/>
    <lineage>
        <taxon>Eukaryota</taxon>
        <taxon>Metazoa</taxon>
        <taxon>Spiralia</taxon>
        <taxon>Lophotrochozoa</taxon>
        <taxon>Platyhelminthes</taxon>
        <taxon>Cestoda</taxon>
        <taxon>Eucestoda</taxon>
        <taxon>Cyclophyllidea</taxon>
        <taxon>Hymenolepididae</taxon>
        <taxon>Hymenolepis</taxon>
    </lineage>
</organism>
<protein>
    <submittedName>
        <fullName evidence="2 4">Uncharacterized protein</fullName>
    </submittedName>
</protein>
<dbReference type="OrthoDB" id="5832575at2759"/>
<gene>
    <name evidence="2" type="ORF">HDID_LOCUS295</name>
</gene>
<accession>A0A158QBP8</accession>
<dbReference type="PANTHER" id="PTHR18863">
    <property type="entry name" value="TSEC-2-RELATED"/>
    <property type="match status" value="1"/>
</dbReference>
<dbReference type="STRING" id="6216.A0A158QBP8"/>
<evidence type="ECO:0000313" key="4">
    <source>
        <dbReference type="WBParaSite" id="HDID_0000029401-mRNA-1"/>
    </source>
</evidence>
<dbReference type="WBParaSite" id="HDID_0000029401-mRNA-1">
    <property type="protein sequence ID" value="HDID_0000029401-mRNA-1"/>
    <property type="gene ID" value="HDID_0000029401"/>
</dbReference>
<reference evidence="2 3" key="2">
    <citation type="submission" date="2018-11" db="EMBL/GenBank/DDBJ databases">
        <authorList>
            <consortium name="Pathogen Informatics"/>
        </authorList>
    </citation>
    <scope>NUCLEOTIDE SEQUENCE [LARGE SCALE GENOMIC DNA]</scope>
</reference>
<dbReference type="AlphaFoldDB" id="A0A158QBP8"/>
<evidence type="ECO:0000313" key="3">
    <source>
        <dbReference type="Proteomes" id="UP000274504"/>
    </source>
</evidence>
<keyword evidence="1" id="KW-0175">Coiled coil</keyword>
<reference evidence="4" key="1">
    <citation type="submission" date="2016-04" db="UniProtKB">
        <authorList>
            <consortium name="WormBaseParasite"/>
        </authorList>
    </citation>
    <scope>IDENTIFICATION</scope>
</reference>
<dbReference type="InterPro" id="IPR039139">
    <property type="entry name" value="CCDC170-like"/>
</dbReference>
<feature type="coiled-coil region" evidence="1">
    <location>
        <begin position="76"/>
        <end position="131"/>
    </location>
</feature>
<feature type="coiled-coil region" evidence="1">
    <location>
        <begin position="229"/>
        <end position="263"/>
    </location>
</feature>
<evidence type="ECO:0000313" key="2">
    <source>
        <dbReference type="EMBL" id="VDL14606.1"/>
    </source>
</evidence>
<dbReference type="Proteomes" id="UP000274504">
    <property type="component" value="Unassembled WGS sequence"/>
</dbReference>
<dbReference type="PANTHER" id="PTHR18863:SF6">
    <property type="entry name" value="COILED-COIL DOMAIN-CONTAINING PROTEIN 170"/>
    <property type="match status" value="1"/>
</dbReference>